<dbReference type="EMBL" id="GDAE01000021">
    <property type="protein sequence ID" value="JAI56595.1"/>
    <property type="molecule type" value="Transcribed_RNA"/>
</dbReference>
<comment type="subcellular location">
    <subcellularLocation>
        <location evidence="1">Secreted</location>
    </subcellularLocation>
</comment>
<evidence type="ECO:0000256" key="2">
    <source>
        <dbReference type="ARBA" id="ARBA00010366"/>
    </source>
</evidence>
<keyword evidence="3" id="KW-0964">Secreted</keyword>
<proteinExistence type="inferred from homology"/>
<feature type="signal peptide" evidence="5">
    <location>
        <begin position="1"/>
        <end position="22"/>
    </location>
</feature>
<evidence type="ECO:0000256" key="4">
    <source>
        <dbReference type="ARBA" id="ARBA00023157"/>
    </source>
</evidence>
<keyword evidence="5" id="KW-0732">Signal</keyword>
<reference evidence="6" key="1">
    <citation type="journal article" date="2015" name="Toxicon">
        <title>Transcriptomic Analysis of the Salivary Complexes from Haementeria vizottoi leeches and Identification of Genes Involved in Blood Coagulation.</title>
        <authorList>
            <person name="Amorim A.M.X.P."/>
            <person name="Oliveira U.C."/>
            <person name="Faria F."/>
            <person name="Junqueira-De Azevedo I.L.M."/>
            <person name="Chudzinski-Tavassi A.M."/>
        </authorList>
    </citation>
    <scope>NUCLEOTIDE SEQUENCE</scope>
    <source>
        <strain evidence="6">Valparaiso</strain>
        <tissue evidence="6">Salivary complexes</tissue>
    </source>
</reference>
<dbReference type="Pfam" id="PF14865">
    <property type="entry name" value="Macin"/>
    <property type="match status" value="1"/>
</dbReference>
<dbReference type="InterPro" id="IPR038456">
    <property type="entry name" value="Macin_sf"/>
</dbReference>
<dbReference type="AlphaFoldDB" id="A0A0P4VTK6"/>
<protein>
    <submittedName>
        <fullName evidence="6">Putative theromacin-like protein</fullName>
    </submittedName>
</protein>
<keyword evidence="4" id="KW-1015">Disulfide bond</keyword>
<dbReference type="Gene3D" id="3.30.30.100">
    <property type="match status" value="1"/>
</dbReference>
<dbReference type="PROSITE" id="PS51257">
    <property type="entry name" value="PROKAR_LIPOPROTEIN"/>
    <property type="match status" value="1"/>
</dbReference>
<accession>A0A0P4VTK6</accession>
<sequence>MRAIVVLGVLVFMLACSSMVESSAKGCFDDWSRCSPATSGGTGKLWLPCNEYCKICFKADGGNCVNSPSKNCPGLLKNNKQCVCRNARSKKNNLNPLCWA</sequence>
<dbReference type="GO" id="GO:0005576">
    <property type="term" value="C:extracellular region"/>
    <property type="evidence" value="ECO:0007669"/>
    <property type="project" value="UniProtKB-SubCell"/>
</dbReference>
<dbReference type="InterPro" id="IPR029230">
    <property type="entry name" value="Macin"/>
</dbReference>
<evidence type="ECO:0000256" key="5">
    <source>
        <dbReference type="SAM" id="SignalP"/>
    </source>
</evidence>
<comment type="similarity">
    <text evidence="2">Belongs to the macin family.</text>
</comment>
<evidence type="ECO:0000256" key="3">
    <source>
        <dbReference type="ARBA" id="ARBA00022525"/>
    </source>
</evidence>
<feature type="chain" id="PRO_5006070034" evidence="5">
    <location>
        <begin position="23"/>
        <end position="100"/>
    </location>
</feature>
<dbReference type="GO" id="GO:0006952">
    <property type="term" value="P:defense response"/>
    <property type="evidence" value="ECO:0007669"/>
    <property type="project" value="InterPro"/>
</dbReference>
<evidence type="ECO:0000313" key="6">
    <source>
        <dbReference type="EMBL" id="JAI56595.1"/>
    </source>
</evidence>
<evidence type="ECO:0000256" key="1">
    <source>
        <dbReference type="ARBA" id="ARBA00004613"/>
    </source>
</evidence>
<name>A0A0P4VTK6_9ANNE</name>
<organism evidence="6">
    <name type="scientific">Haementeria vizottoi</name>
    <dbReference type="NCBI Taxonomy" id="1628691"/>
    <lineage>
        <taxon>Eukaryota</taxon>
        <taxon>Metazoa</taxon>
        <taxon>Spiralia</taxon>
        <taxon>Lophotrochozoa</taxon>
        <taxon>Annelida</taxon>
        <taxon>Clitellata</taxon>
        <taxon>Hirudinea</taxon>
        <taxon>Rhynchobdellida</taxon>
        <taxon>Glossiphoniidae</taxon>
        <taxon>Haementeria</taxon>
    </lineage>
</organism>